<name>A0A2H3CXP2_ARMGA</name>
<organism evidence="1 2">
    <name type="scientific">Armillaria gallica</name>
    <name type="common">Bulbous honey fungus</name>
    <name type="synonym">Armillaria bulbosa</name>
    <dbReference type="NCBI Taxonomy" id="47427"/>
    <lineage>
        <taxon>Eukaryota</taxon>
        <taxon>Fungi</taxon>
        <taxon>Dikarya</taxon>
        <taxon>Basidiomycota</taxon>
        <taxon>Agaricomycotina</taxon>
        <taxon>Agaricomycetes</taxon>
        <taxon>Agaricomycetidae</taxon>
        <taxon>Agaricales</taxon>
        <taxon>Marasmiineae</taxon>
        <taxon>Physalacriaceae</taxon>
        <taxon>Armillaria</taxon>
    </lineage>
</organism>
<dbReference type="Proteomes" id="UP000217790">
    <property type="component" value="Unassembled WGS sequence"/>
</dbReference>
<evidence type="ECO:0000313" key="1">
    <source>
        <dbReference type="EMBL" id="PBK87801.1"/>
    </source>
</evidence>
<dbReference type="OrthoDB" id="3062870at2759"/>
<keyword evidence="2" id="KW-1185">Reference proteome</keyword>
<protein>
    <submittedName>
        <fullName evidence="1">Uncharacterized protein</fullName>
    </submittedName>
</protein>
<sequence>MPRLLQLITESEELDYSSSGVSAEGVNLWLPSNVPADRHGQVWDTSLSNMEELLHTVQCYDALSSIHHILQLKMQMVEYKNKNIRGQRDGTQSQAGIDTIHKWVLAAAVKYRRVREAKLRCASSGN</sequence>
<dbReference type="InParanoid" id="A0A2H3CXP2"/>
<evidence type="ECO:0000313" key="2">
    <source>
        <dbReference type="Proteomes" id="UP000217790"/>
    </source>
</evidence>
<accession>A0A2H3CXP2</accession>
<proteinExistence type="predicted"/>
<dbReference type="OMA" id="DTIRPAY"/>
<reference evidence="2" key="1">
    <citation type="journal article" date="2017" name="Nat. Ecol. Evol.">
        <title>Genome expansion and lineage-specific genetic innovations in the forest pathogenic fungi Armillaria.</title>
        <authorList>
            <person name="Sipos G."/>
            <person name="Prasanna A.N."/>
            <person name="Walter M.C."/>
            <person name="O'Connor E."/>
            <person name="Balint B."/>
            <person name="Krizsan K."/>
            <person name="Kiss B."/>
            <person name="Hess J."/>
            <person name="Varga T."/>
            <person name="Slot J."/>
            <person name="Riley R."/>
            <person name="Boka B."/>
            <person name="Rigling D."/>
            <person name="Barry K."/>
            <person name="Lee J."/>
            <person name="Mihaltcheva S."/>
            <person name="LaButti K."/>
            <person name="Lipzen A."/>
            <person name="Waldron R."/>
            <person name="Moloney N.M."/>
            <person name="Sperisen C."/>
            <person name="Kredics L."/>
            <person name="Vagvoelgyi C."/>
            <person name="Patrignani A."/>
            <person name="Fitzpatrick D."/>
            <person name="Nagy I."/>
            <person name="Doyle S."/>
            <person name="Anderson J.B."/>
            <person name="Grigoriev I.V."/>
            <person name="Gueldener U."/>
            <person name="Muensterkoetter M."/>
            <person name="Nagy L.G."/>
        </authorList>
    </citation>
    <scope>NUCLEOTIDE SEQUENCE [LARGE SCALE GENOMIC DNA]</scope>
    <source>
        <strain evidence="2">Ar21-2</strain>
    </source>
</reference>
<dbReference type="EMBL" id="KZ293676">
    <property type="protein sequence ID" value="PBK87801.1"/>
    <property type="molecule type" value="Genomic_DNA"/>
</dbReference>
<dbReference type="AlphaFoldDB" id="A0A2H3CXP2"/>
<dbReference type="STRING" id="47427.A0A2H3CXP2"/>
<gene>
    <name evidence="1" type="ORF">ARMGADRAFT_938307</name>
</gene>